<name>A0A9P0ZUT4_CUSEU</name>
<gene>
    <name evidence="1" type="ORF">CEURO_LOCUS21029</name>
</gene>
<comment type="caution">
    <text evidence="1">The sequence shown here is derived from an EMBL/GenBank/DDBJ whole genome shotgun (WGS) entry which is preliminary data.</text>
</comment>
<evidence type="ECO:0000313" key="2">
    <source>
        <dbReference type="Proteomes" id="UP001152484"/>
    </source>
</evidence>
<proteinExistence type="predicted"/>
<evidence type="ECO:0000313" key="1">
    <source>
        <dbReference type="EMBL" id="CAH9116140.1"/>
    </source>
</evidence>
<dbReference type="EMBL" id="CAMAPE010000070">
    <property type="protein sequence ID" value="CAH9116140.1"/>
    <property type="molecule type" value="Genomic_DNA"/>
</dbReference>
<accession>A0A9P0ZUT4</accession>
<reference evidence="1" key="1">
    <citation type="submission" date="2022-07" db="EMBL/GenBank/DDBJ databases">
        <authorList>
            <person name="Macas J."/>
            <person name="Novak P."/>
            <person name="Neumann P."/>
        </authorList>
    </citation>
    <scope>NUCLEOTIDE SEQUENCE</scope>
</reference>
<dbReference type="AlphaFoldDB" id="A0A9P0ZUT4"/>
<protein>
    <submittedName>
        <fullName evidence="1">Uncharacterized protein</fullName>
    </submittedName>
</protein>
<organism evidence="1 2">
    <name type="scientific">Cuscuta europaea</name>
    <name type="common">European dodder</name>
    <dbReference type="NCBI Taxonomy" id="41803"/>
    <lineage>
        <taxon>Eukaryota</taxon>
        <taxon>Viridiplantae</taxon>
        <taxon>Streptophyta</taxon>
        <taxon>Embryophyta</taxon>
        <taxon>Tracheophyta</taxon>
        <taxon>Spermatophyta</taxon>
        <taxon>Magnoliopsida</taxon>
        <taxon>eudicotyledons</taxon>
        <taxon>Gunneridae</taxon>
        <taxon>Pentapetalae</taxon>
        <taxon>asterids</taxon>
        <taxon>lamiids</taxon>
        <taxon>Solanales</taxon>
        <taxon>Convolvulaceae</taxon>
        <taxon>Cuscuteae</taxon>
        <taxon>Cuscuta</taxon>
        <taxon>Cuscuta subgen. Cuscuta</taxon>
    </lineage>
</organism>
<keyword evidence="2" id="KW-1185">Reference proteome</keyword>
<dbReference type="Proteomes" id="UP001152484">
    <property type="component" value="Unassembled WGS sequence"/>
</dbReference>
<sequence length="24" mass="2878">MKTMCLRCRKWLQLQIGKNGIDKI</sequence>